<proteinExistence type="inferred from homology"/>
<dbReference type="GO" id="GO:0003887">
    <property type="term" value="F:DNA-directed DNA polymerase activity"/>
    <property type="evidence" value="ECO:0007669"/>
    <property type="project" value="UniProtKB-KW"/>
</dbReference>
<evidence type="ECO:0000256" key="2">
    <source>
        <dbReference type="ARBA" id="ARBA00022723"/>
    </source>
</evidence>
<dbReference type="KEGG" id="oni:Osc7112_6383"/>
<keyword evidence="4" id="KW-0862">Zinc</keyword>
<dbReference type="EMBL" id="CP003615">
    <property type="protein sequence ID" value="AFZ10536.1"/>
    <property type="molecule type" value="Genomic_DNA"/>
</dbReference>
<comment type="similarity">
    <text evidence="1 8">Belongs to the DnaX/STICHEL family.</text>
</comment>
<dbReference type="EC" id="2.7.7.7" evidence="8"/>
<evidence type="ECO:0000256" key="7">
    <source>
        <dbReference type="ARBA" id="ARBA00049244"/>
    </source>
</evidence>
<keyword evidence="2" id="KW-0479">Metal-binding</keyword>
<dbReference type="InterPro" id="IPR003593">
    <property type="entry name" value="AAA+_ATPase"/>
</dbReference>
<dbReference type="InterPro" id="IPR012763">
    <property type="entry name" value="DNA_pol_III_sug/sutau_N"/>
</dbReference>
<evidence type="ECO:0000256" key="4">
    <source>
        <dbReference type="ARBA" id="ARBA00022833"/>
    </source>
</evidence>
<evidence type="ECO:0000256" key="3">
    <source>
        <dbReference type="ARBA" id="ARBA00022741"/>
    </source>
</evidence>
<dbReference type="Proteomes" id="UP000010478">
    <property type="component" value="Plasmid pOSC7112.01"/>
</dbReference>
<accession>K9VRI7</accession>
<feature type="region of interest" description="Disordered" evidence="9">
    <location>
        <begin position="419"/>
        <end position="440"/>
    </location>
</feature>
<evidence type="ECO:0000259" key="10">
    <source>
        <dbReference type="SMART" id="SM00382"/>
    </source>
</evidence>
<dbReference type="HOGENOM" id="CLU_006229_0_1_3"/>
<dbReference type="InterPro" id="IPR045085">
    <property type="entry name" value="HLD_clamp_pol_III_gamma_tau"/>
</dbReference>
<comment type="subunit">
    <text evidence="8">DNA polymerase III contains a core (composed of alpha, epsilon and theta chains) that associates with a tau subunit. This core dimerizes to form the POLIII' complex. PolIII' associates with the gamma complex (composed of gamma, delta, delta', psi and chi chains) and with the beta chain to form the complete DNA polymerase III complex.</text>
</comment>
<comment type="function">
    <text evidence="8">DNA polymerase III is a complex, multichain enzyme responsible for most of the replicative synthesis in bacteria. This DNA polymerase also exhibits 3' to 5' exonuclease activity.</text>
</comment>
<dbReference type="AlphaFoldDB" id="K9VRI7"/>
<keyword evidence="6 8" id="KW-0239">DNA-directed DNA polymerase</keyword>
<organism evidence="11 12">
    <name type="scientific">Phormidium nigroviride PCC 7112</name>
    <dbReference type="NCBI Taxonomy" id="179408"/>
    <lineage>
        <taxon>Bacteria</taxon>
        <taxon>Bacillati</taxon>
        <taxon>Cyanobacteriota</taxon>
        <taxon>Cyanophyceae</taxon>
        <taxon>Oscillatoriophycideae</taxon>
        <taxon>Oscillatoriales</taxon>
        <taxon>Oscillatoriaceae</taxon>
        <taxon>Phormidium</taxon>
    </lineage>
</organism>
<dbReference type="SUPFAM" id="SSF52540">
    <property type="entry name" value="P-loop containing nucleoside triphosphate hydrolases"/>
    <property type="match status" value="1"/>
</dbReference>
<dbReference type="Pfam" id="PF22608">
    <property type="entry name" value="DNAX_ATPase_lid"/>
    <property type="match status" value="1"/>
</dbReference>
<evidence type="ECO:0000256" key="8">
    <source>
        <dbReference type="RuleBase" id="RU364063"/>
    </source>
</evidence>
<dbReference type="Gene3D" id="1.20.272.10">
    <property type="match status" value="1"/>
</dbReference>
<dbReference type="InterPro" id="IPR008921">
    <property type="entry name" value="DNA_pol3_clamp-load_cplx_C"/>
</dbReference>
<dbReference type="FunFam" id="3.40.50.300:FF:000014">
    <property type="entry name" value="DNA polymerase III subunit gamma/tau"/>
    <property type="match status" value="1"/>
</dbReference>
<keyword evidence="3 8" id="KW-0547">Nucleotide-binding</keyword>
<dbReference type="RefSeq" id="WP_015211708.1">
    <property type="nucleotide sequence ID" value="NC_019763.1"/>
</dbReference>
<dbReference type="GO" id="GO:0003689">
    <property type="term" value="F:DNA clamp loader activity"/>
    <property type="evidence" value="ECO:0007669"/>
    <property type="project" value="TreeGrafter"/>
</dbReference>
<dbReference type="GO" id="GO:0006261">
    <property type="term" value="P:DNA-templated DNA replication"/>
    <property type="evidence" value="ECO:0007669"/>
    <property type="project" value="TreeGrafter"/>
</dbReference>
<dbReference type="GO" id="GO:0006281">
    <property type="term" value="P:DNA repair"/>
    <property type="evidence" value="ECO:0007669"/>
    <property type="project" value="TreeGrafter"/>
</dbReference>
<dbReference type="GO" id="GO:0005524">
    <property type="term" value="F:ATP binding"/>
    <property type="evidence" value="ECO:0007669"/>
    <property type="project" value="UniProtKB-KW"/>
</dbReference>
<dbReference type="SMART" id="SM00382">
    <property type="entry name" value="AAA"/>
    <property type="match status" value="1"/>
</dbReference>
<dbReference type="FunFam" id="1.10.8.60:FF:000013">
    <property type="entry name" value="DNA polymerase III subunit gamma/tau"/>
    <property type="match status" value="1"/>
</dbReference>
<dbReference type="InterPro" id="IPR050238">
    <property type="entry name" value="DNA_Rep/Repair_Clamp_Loader"/>
</dbReference>
<dbReference type="Gene3D" id="3.40.50.300">
    <property type="entry name" value="P-loop containing nucleotide triphosphate hydrolases"/>
    <property type="match status" value="1"/>
</dbReference>
<evidence type="ECO:0000256" key="5">
    <source>
        <dbReference type="ARBA" id="ARBA00022840"/>
    </source>
</evidence>
<evidence type="ECO:0000256" key="9">
    <source>
        <dbReference type="SAM" id="MobiDB-lite"/>
    </source>
</evidence>
<keyword evidence="8" id="KW-0235">DNA replication</keyword>
<dbReference type="NCBIfam" id="TIGR02397">
    <property type="entry name" value="dnaX_nterm"/>
    <property type="match status" value="1"/>
</dbReference>
<reference evidence="11 12" key="1">
    <citation type="submission" date="2012-05" db="EMBL/GenBank/DDBJ databases">
        <title>Finished plasmid 1 of genome of Oscillatoria sp. PCC 7112.</title>
        <authorList>
            <consortium name="US DOE Joint Genome Institute"/>
            <person name="Gugger M."/>
            <person name="Coursin T."/>
            <person name="Rippka R."/>
            <person name="Tandeau De Marsac N."/>
            <person name="Huntemann M."/>
            <person name="Wei C.-L."/>
            <person name="Han J."/>
            <person name="Detter J.C."/>
            <person name="Han C."/>
            <person name="Tapia R."/>
            <person name="Davenport K."/>
            <person name="Daligault H."/>
            <person name="Erkkila T."/>
            <person name="Gu W."/>
            <person name="Munk A.C.C."/>
            <person name="Teshima H."/>
            <person name="Xu Y."/>
            <person name="Chain P."/>
            <person name="Chen A."/>
            <person name="Krypides N."/>
            <person name="Mavromatis K."/>
            <person name="Markowitz V."/>
            <person name="Szeto E."/>
            <person name="Ivanova N."/>
            <person name="Mikhailova N."/>
            <person name="Ovchinnikova G."/>
            <person name="Pagani I."/>
            <person name="Pati A."/>
            <person name="Goodwin L."/>
            <person name="Peters L."/>
            <person name="Pitluck S."/>
            <person name="Woyke T."/>
            <person name="Kerfeld C."/>
        </authorList>
    </citation>
    <scope>NUCLEOTIDE SEQUENCE [LARGE SCALE GENOMIC DNA]</scope>
    <source>
        <strain evidence="11 12">PCC 7112</strain>
        <plasmid evidence="11 12">pOSC7112.01</plasmid>
    </source>
</reference>
<name>K9VRI7_9CYAN</name>
<keyword evidence="8" id="KW-0808">Transferase</keyword>
<dbReference type="Gene3D" id="1.10.8.60">
    <property type="match status" value="1"/>
</dbReference>
<keyword evidence="5 8" id="KW-0067">ATP-binding</keyword>
<dbReference type="CDD" id="cd00009">
    <property type="entry name" value="AAA"/>
    <property type="match status" value="1"/>
</dbReference>
<sequence>MMSFAKNARLAEVKILSFLLLSSSECKLRKYDSNSQQTITPNHSIMYAALPQKYRPRSLSELAGQEYIQRTLSNAVKTNKIAPAYLFAGERGTGKTSTARILAKSLNCTSADKPTVKPCGKCQSCRSIEKGSSLDVAEIDAASHNGVDDARGLIERSHFAPAISRYRVFILDEVHCLSSQAFNALLKCLEEPPHHVVFILCTTEQHKVLPTINSRCQTFLFRSLPIPAIVKQLTMVAQKESIAIAEEAKIAIARAANGGMRDALQLLDQLSLLGEEITSSHVLELSGRIPESDLIAILKSARTGNALKLLQLSRELIDSGKSPKMLLASLLACYRDLLLATSVSDCSLMLVSGISHSALMEIASAWDCNAIAAGLEQLRASEWQLSKSAHPTLWLELCLLGLAKVPQLKPHVALGALANPRQPDRTQKLPSTSKLRSPRSKERAIWEKVLSATSEKNRALLCAASLVALTEKKAVLAVPAQYLDKFNRNAAKVQKIFLAATGVRYQVSFEEKNP</sequence>
<dbReference type="GO" id="GO:0009360">
    <property type="term" value="C:DNA polymerase III complex"/>
    <property type="evidence" value="ECO:0007669"/>
    <property type="project" value="InterPro"/>
</dbReference>
<dbReference type="PANTHER" id="PTHR11669:SF0">
    <property type="entry name" value="PROTEIN STICHEL-LIKE 2"/>
    <property type="match status" value="1"/>
</dbReference>
<dbReference type="GO" id="GO:0003677">
    <property type="term" value="F:DNA binding"/>
    <property type="evidence" value="ECO:0007669"/>
    <property type="project" value="InterPro"/>
</dbReference>
<keyword evidence="8" id="KW-0548">Nucleotidyltransferase</keyword>
<dbReference type="PANTHER" id="PTHR11669">
    <property type="entry name" value="REPLICATION FACTOR C / DNA POLYMERASE III GAMMA-TAU SUBUNIT"/>
    <property type="match status" value="1"/>
</dbReference>
<evidence type="ECO:0000256" key="1">
    <source>
        <dbReference type="ARBA" id="ARBA00006360"/>
    </source>
</evidence>
<keyword evidence="11" id="KW-0614">Plasmid</keyword>
<protein>
    <recommendedName>
        <fullName evidence="8">DNA polymerase III subunit gamma/tau</fullName>
        <ecNumber evidence="8">2.7.7.7</ecNumber>
    </recommendedName>
</protein>
<dbReference type="Pfam" id="PF13177">
    <property type="entry name" value="DNA_pol3_delta2"/>
    <property type="match status" value="1"/>
</dbReference>
<keyword evidence="12" id="KW-1185">Reference proteome</keyword>
<dbReference type="InterPro" id="IPR027417">
    <property type="entry name" value="P-loop_NTPase"/>
</dbReference>
<evidence type="ECO:0000313" key="12">
    <source>
        <dbReference type="Proteomes" id="UP000010478"/>
    </source>
</evidence>
<feature type="domain" description="AAA+ ATPase" evidence="10">
    <location>
        <begin position="81"/>
        <end position="224"/>
    </location>
</feature>
<dbReference type="GO" id="GO:0046872">
    <property type="term" value="F:metal ion binding"/>
    <property type="evidence" value="ECO:0007669"/>
    <property type="project" value="UniProtKB-KW"/>
</dbReference>
<evidence type="ECO:0000256" key="6">
    <source>
        <dbReference type="ARBA" id="ARBA00022932"/>
    </source>
</evidence>
<gene>
    <name evidence="8" type="primary">dnaX</name>
    <name evidence="11" type="ORF">Osc7112_6383</name>
</gene>
<evidence type="ECO:0000313" key="11">
    <source>
        <dbReference type="EMBL" id="AFZ10536.1"/>
    </source>
</evidence>
<comment type="catalytic activity">
    <reaction evidence="7 8">
        <text>DNA(n) + a 2'-deoxyribonucleoside 5'-triphosphate = DNA(n+1) + diphosphate</text>
        <dbReference type="Rhea" id="RHEA:22508"/>
        <dbReference type="Rhea" id="RHEA-COMP:17339"/>
        <dbReference type="Rhea" id="RHEA-COMP:17340"/>
        <dbReference type="ChEBI" id="CHEBI:33019"/>
        <dbReference type="ChEBI" id="CHEBI:61560"/>
        <dbReference type="ChEBI" id="CHEBI:173112"/>
        <dbReference type="EC" id="2.7.7.7"/>
    </reaction>
</comment>
<dbReference type="SUPFAM" id="SSF48019">
    <property type="entry name" value="post-AAA+ oligomerization domain-like"/>
    <property type="match status" value="1"/>
</dbReference>
<geneLocation type="plasmid" evidence="11 12">
    <name>pOSC7112.01</name>
</geneLocation>